<accession>A0ACC2KVC8</accession>
<comment type="caution">
    <text evidence="1">The sequence shown here is derived from an EMBL/GenBank/DDBJ whole genome shotgun (WGS) entry which is preliminary data.</text>
</comment>
<sequence length="584" mass="66070">MLFPRYFKQAAALSPNIQILLFSFSFCPSRRFLLPPIRLVSTPQIFSCNVQIANLARSGKIEAARQLFDKMPERDVVSWNAIVAAYWQNDDIEESKTMFNLMPRRNVVSWNSMIAGCIEHERMEEACAYFHAMPKRNVASWNAMISGFVRHDRVEEAARLFEEMPKRNVISYTAMVDGYIRNGEIDRARALFDQIPWKNSVSWTVMISGYVESGRFEEARGLFDEMPEKNVVTLTAMITGYCKEGKMEDARKLFERIQHKDLVSWNAIIGGYVHNGQGEEALKLHSLMMEIGTRPDYSTMVVVVTACSLLASLQQGRQAHAIVVKCGFKLNISVCNTLITMYSKCGSIHESESVFRQIHSPDLVSWNTVIAAYAQHGHYEIALCLFDEMGTNGLKPDGITFLSVLSACGHVGKVKESMDWFNSMVEEYGVTPRAEHYSCLVDILSRAGQLEKAYDFIRQMPFEADGAVWGALLGACRVHQNVELGKLAAEKLVELDPHNSGAYVMLSNIYAAAGMWREVTRVRGLMKEQGVKKQPGYSWMEIGNQVHLFSGGGLHPQIDRIHLELEKINFHMKINSDIEDLIFM</sequence>
<dbReference type="EMBL" id="CM056819">
    <property type="protein sequence ID" value="KAJ8625027.1"/>
    <property type="molecule type" value="Genomic_DNA"/>
</dbReference>
<keyword evidence="2" id="KW-1185">Reference proteome</keyword>
<gene>
    <name evidence="1" type="ORF">MRB53_033557</name>
</gene>
<dbReference type="Proteomes" id="UP001234297">
    <property type="component" value="Chromosome 11"/>
</dbReference>
<evidence type="ECO:0000313" key="2">
    <source>
        <dbReference type="Proteomes" id="UP001234297"/>
    </source>
</evidence>
<protein>
    <submittedName>
        <fullName evidence="1">Uncharacterized protein</fullName>
    </submittedName>
</protein>
<organism evidence="1 2">
    <name type="scientific">Persea americana</name>
    <name type="common">Avocado</name>
    <dbReference type="NCBI Taxonomy" id="3435"/>
    <lineage>
        <taxon>Eukaryota</taxon>
        <taxon>Viridiplantae</taxon>
        <taxon>Streptophyta</taxon>
        <taxon>Embryophyta</taxon>
        <taxon>Tracheophyta</taxon>
        <taxon>Spermatophyta</taxon>
        <taxon>Magnoliopsida</taxon>
        <taxon>Magnoliidae</taxon>
        <taxon>Laurales</taxon>
        <taxon>Lauraceae</taxon>
        <taxon>Persea</taxon>
    </lineage>
</organism>
<name>A0ACC2KVC8_PERAE</name>
<evidence type="ECO:0000313" key="1">
    <source>
        <dbReference type="EMBL" id="KAJ8625027.1"/>
    </source>
</evidence>
<proteinExistence type="predicted"/>
<reference evidence="1 2" key="1">
    <citation type="journal article" date="2022" name="Hortic Res">
        <title>A haplotype resolved chromosomal level avocado genome allows analysis of novel avocado genes.</title>
        <authorList>
            <person name="Nath O."/>
            <person name="Fletcher S.J."/>
            <person name="Hayward A."/>
            <person name="Shaw L.M."/>
            <person name="Masouleh A.K."/>
            <person name="Furtado A."/>
            <person name="Henry R.J."/>
            <person name="Mitter N."/>
        </authorList>
    </citation>
    <scope>NUCLEOTIDE SEQUENCE [LARGE SCALE GENOMIC DNA]</scope>
    <source>
        <strain evidence="2">cv. Hass</strain>
    </source>
</reference>